<feature type="transmembrane region" description="Helical" evidence="7">
    <location>
        <begin position="897"/>
        <end position="917"/>
    </location>
</feature>
<name>A0ABS1IPD7_9GAMM</name>
<evidence type="ECO:0000256" key="1">
    <source>
        <dbReference type="ARBA" id="ARBA00022448"/>
    </source>
</evidence>
<dbReference type="Proteomes" id="UP001296921">
    <property type="component" value="Unassembled WGS sequence"/>
</dbReference>
<dbReference type="NCBIfam" id="NF000282">
    <property type="entry name" value="RND_permease_1"/>
    <property type="match status" value="1"/>
</dbReference>
<feature type="transmembrane region" description="Helical" evidence="7">
    <location>
        <begin position="1000"/>
        <end position="1026"/>
    </location>
</feature>
<keyword evidence="5 7" id="KW-1133">Transmembrane helix</keyword>
<dbReference type="EMBL" id="JADRCR010000003">
    <property type="protein sequence ID" value="MBK5143624.1"/>
    <property type="molecule type" value="Genomic_DNA"/>
</dbReference>
<evidence type="ECO:0000313" key="9">
    <source>
        <dbReference type="Proteomes" id="UP001296921"/>
    </source>
</evidence>
<evidence type="ECO:0000256" key="5">
    <source>
        <dbReference type="ARBA" id="ARBA00022989"/>
    </source>
</evidence>
<feature type="transmembrane region" description="Helical" evidence="7">
    <location>
        <begin position="470"/>
        <end position="497"/>
    </location>
</feature>
<evidence type="ECO:0000256" key="3">
    <source>
        <dbReference type="ARBA" id="ARBA00022519"/>
    </source>
</evidence>
<dbReference type="RefSeq" id="WP_218467528.1">
    <property type="nucleotide sequence ID" value="NZ_JADRCR010000003.1"/>
</dbReference>
<feature type="transmembrane region" description="Helical" evidence="7">
    <location>
        <begin position="340"/>
        <end position="359"/>
    </location>
</feature>
<evidence type="ECO:0000256" key="6">
    <source>
        <dbReference type="ARBA" id="ARBA00023136"/>
    </source>
</evidence>
<keyword evidence="9" id="KW-1185">Reference proteome</keyword>
<comment type="caution">
    <text evidence="7">Lacks conserved residue(s) required for the propagation of feature annotation.</text>
</comment>
<keyword evidence="6 7" id="KW-0472">Membrane</keyword>
<dbReference type="NCBIfam" id="NF007842">
    <property type="entry name" value="PRK10555.1"/>
    <property type="match status" value="1"/>
</dbReference>
<dbReference type="Pfam" id="PF00873">
    <property type="entry name" value="ACR_tran"/>
    <property type="match status" value="1"/>
</dbReference>
<dbReference type="PANTHER" id="PTHR32063">
    <property type="match status" value="1"/>
</dbReference>
<evidence type="ECO:0000313" key="8">
    <source>
        <dbReference type="EMBL" id="MBK5143624.1"/>
    </source>
</evidence>
<dbReference type="InterPro" id="IPR004764">
    <property type="entry name" value="MdtF-like"/>
</dbReference>
<dbReference type="InterPro" id="IPR001036">
    <property type="entry name" value="Acrflvin-R"/>
</dbReference>
<protein>
    <recommendedName>
        <fullName evidence="7">Efflux pump membrane transporter</fullName>
    </recommendedName>
</protein>
<keyword evidence="4 7" id="KW-0812">Transmembrane</keyword>
<sequence length="1039" mass="113027">MANFFIDRPIFAWVIAIILSLSGLLALNSLPVEQYPNLAPPTVRISASYPGASAQTLENSVTQIIEQSMTGLDNLLYMSSQSSSTGSASVTLTFMAGTDPNEAMQQVQNKLESATRKLPQDVQQQGVTVSKSGDSSLMTVAFVSTDHSMDRQDISDYVASNLQDPLSRINGVGSVDAYGSQYAMRIWLDPNKLVNYKLTTKNVVDAISSQNQQIAVGQVGGTPSVPGQTLNATMNAQAQLETPEQFRAITLRVNQDGSVVTLADVATVELGAERYDYLSRYNGMPAFGMGIRLASGANELETDKLVKQKIEELSPYFPHGLKAEYAYETTPFVQASIKDVVKTLLEAILLVFLVMYLFLQNFRATLIPTIAVPVVLLGTFAILYAFGFSVNTLTMFAMVLAIGLLVDDAIVVVENVERVMAIEGLSPREATRKSMGQIQSALVGIALVLSAVFVPMAFMGGTTGAIYRQFSITIVSAMVLSVLVALILTPALCATMLKPIPQGQLHAKRGFFGWFNRSFERSASQYERGVARVIRSSSRTILVYILIIGGMAWLFMKLPTSFLPLEDRGVFMTQIQLPVGSTQQQTLKVVEKVEKYLMEDEKKNVRSVFSIVGAGPGGNGQNVARMFVRLQDWKERTASEDSSFAIIERATKAFSQITEARVFASSPPAISGLGSSSGFDMELEDHAGLGHDALMKARDTLLQLAAKEPSLTRVRHNGLDDSPQLQVNIDQRKAQALGIKIDDINSTLRTAWGSTYVNDFIDRGRVKKVYVQSDAPYRMQPGDINHWYVNNSNGAMVPFSAFASSTWTYGSPRLERYNGSSAVEIVGEASPGVSTGTAMDTMEKLVAQLPEGFGLEWTGMSYQERLSGSQAPALYAISLLVVFLCLAALYESWSIPFSVMLVVPLGVLGAICATWLRGLENDVYFQVGILTIIGLSAKNAILIVEFANDLNRSGKDLISATLEACRYRLRPILMTSLAFMFGVLPMAISNGAGSGSQHAVGTGVLGGMVTATFLAIFFVPVFFVLVRKRFPGRKYIAEE</sequence>
<gene>
    <name evidence="8" type="primary">acrD</name>
    <name evidence="8" type="ORF">I2494_07840</name>
</gene>
<feature type="transmembrane region" description="Helical" evidence="7">
    <location>
        <begin position="437"/>
        <end position="458"/>
    </location>
</feature>
<feature type="transmembrane region" description="Helical" evidence="7">
    <location>
        <begin position="366"/>
        <end position="387"/>
    </location>
</feature>
<evidence type="ECO:0000256" key="2">
    <source>
        <dbReference type="ARBA" id="ARBA00022475"/>
    </source>
</evidence>
<keyword evidence="1 7" id="KW-0813">Transport</keyword>
<evidence type="ECO:0000256" key="4">
    <source>
        <dbReference type="ARBA" id="ARBA00022692"/>
    </source>
</evidence>
<comment type="caution">
    <text evidence="8">The sequence shown here is derived from an EMBL/GenBank/DDBJ whole genome shotgun (WGS) entry which is preliminary data.</text>
</comment>
<feature type="transmembrane region" description="Helical" evidence="7">
    <location>
        <begin position="873"/>
        <end position="890"/>
    </location>
</feature>
<feature type="transmembrane region" description="Helical" evidence="7">
    <location>
        <begin position="969"/>
        <end position="988"/>
    </location>
</feature>
<comment type="similarity">
    <text evidence="7">Belongs to the resistance-nodulation-cell division (RND) (TC 2.A.6) family.</text>
</comment>
<feature type="transmembrane region" description="Helical" evidence="7">
    <location>
        <begin position="923"/>
        <end position="948"/>
    </location>
</feature>
<organism evidence="8 9">
    <name type="scientific">Limnobaculum allomyrinae</name>
    <dbReference type="NCBI Taxonomy" id="2791986"/>
    <lineage>
        <taxon>Bacteria</taxon>
        <taxon>Pseudomonadati</taxon>
        <taxon>Pseudomonadota</taxon>
        <taxon>Gammaproteobacteria</taxon>
        <taxon>Enterobacterales</taxon>
        <taxon>Budviciaceae</taxon>
        <taxon>Limnobaculum</taxon>
    </lineage>
</organism>
<reference evidence="8 9" key="1">
    <citation type="submission" date="2020-11" db="EMBL/GenBank/DDBJ databases">
        <title>Insectihabitans protaetiae gen. nov. sp. nov. and Insectihabitans allomyrinae sp. nov., isolated from larvae of Protaetia brevitarsis seulensis and Allomyrina dichotoma, respectively.</title>
        <authorList>
            <person name="Lee S.D."/>
            <person name="Byeon Y.-S."/>
            <person name="Kim S.-M."/>
            <person name="Yang H.L."/>
            <person name="Kim I.S."/>
        </authorList>
    </citation>
    <scope>NUCLEOTIDE SEQUENCE [LARGE SCALE GENOMIC DNA]</scope>
    <source>
        <strain evidence="8 9">BWR-B9</strain>
    </source>
</reference>
<evidence type="ECO:0000256" key="7">
    <source>
        <dbReference type="RuleBase" id="RU364070"/>
    </source>
</evidence>
<proteinExistence type="inferred from homology"/>
<feature type="transmembrane region" description="Helical" evidence="7">
    <location>
        <begin position="541"/>
        <end position="558"/>
    </location>
</feature>
<keyword evidence="3 7" id="KW-0997">Cell inner membrane</keyword>
<dbReference type="PANTHER" id="PTHR32063:SF32">
    <property type="entry name" value="AMINOGLYCOSIDE EFFLUX PUMP-RELATED"/>
    <property type="match status" value="1"/>
</dbReference>
<comment type="subcellular location">
    <subcellularLocation>
        <location evidence="7">Cell inner membrane</location>
        <topology evidence="7">Multi-pass membrane protein</topology>
    </subcellularLocation>
</comment>
<dbReference type="NCBIfam" id="TIGR00915">
    <property type="entry name" value="2A0602"/>
    <property type="match status" value="1"/>
</dbReference>
<accession>A0ABS1IPD7</accession>
<keyword evidence="2" id="KW-1003">Cell membrane</keyword>